<evidence type="ECO:0000313" key="2">
    <source>
        <dbReference type="EMBL" id="PRQ52316.1"/>
    </source>
</evidence>
<dbReference type="EMBL" id="PDCK01000040">
    <property type="protein sequence ID" value="PRQ52316.1"/>
    <property type="molecule type" value="Genomic_DNA"/>
</dbReference>
<dbReference type="AlphaFoldDB" id="A0A2P6S0Y4"/>
<feature type="compositionally biased region" description="Polar residues" evidence="1">
    <location>
        <begin position="1"/>
        <end position="11"/>
    </location>
</feature>
<proteinExistence type="predicted"/>
<gene>
    <name evidence="2" type="ORF">RchiOBHm_Chr2g0154111</name>
</gene>
<sequence>MIERSLGSSTRILDPVTCKGDPTESPPSGDDMLTDHQRSNRFDVADILLVSVWSLIDPRAKIDAVKL</sequence>
<protein>
    <submittedName>
        <fullName evidence="2">Uncharacterized protein</fullName>
    </submittedName>
</protein>
<accession>A0A2P6S0Y4</accession>
<keyword evidence="3" id="KW-1185">Reference proteome</keyword>
<dbReference type="Proteomes" id="UP000238479">
    <property type="component" value="Chromosome 2"/>
</dbReference>
<organism evidence="2 3">
    <name type="scientific">Rosa chinensis</name>
    <name type="common">China rose</name>
    <dbReference type="NCBI Taxonomy" id="74649"/>
    <lineage>
        <taxon>Eukaryota</taxon>
        <taxon>Viridiplantae</taxon>
        <taxon>Streptophyta</taxon>
        <taxon>Embryophyta</taxon>
        <taxon>Tracheophyta</taxon>
        <taxon>Spermatophyta</taxon>
        <taxon>Magnoliopsida</taxon>
        <taxon>eudicotyledons</taxon>
        <taxon>Gunneridae</taxon>
        <taxon>Pentapetalae</taxon>
        <taxon>rosids</taxon>
        <taxon>fabids</taxon>
        <taxon>Rosales</taxon>
        <taxon>Rosaceae</taxon>
        <taxon>Rosoideae</taxon>
        <taxon>Rosoideae incertae sedis</taxon>
        <taxon>Rosa</taxon>
    </lineage>
</organism>
<evidence type="ECO:0000313" key="3">
    <source>
        <dbReference type="Proteomes" id="UP000238479"/>
    </source>
</evidence>
<dbReference type="Gramene" id="PRQ52316">
    <property type="protein sequence ID" value="PRQ52316"/>
    <property type="gene ID" value="RchiOBHm_Chr2g0154111"/>
</dbReference>
<evidence type="ECO:0000256" key="1">
    <source>
        <dbReference type="SAM" id="MobiDB-lite"/>
    </source>
</evidence>
<name>A0A2P6S0Y4_ROSCH</name>
<feature type="region of interest" description="Disordered" evidence="1">
    <location>
        <begin position="1"/>
        <end position="35"/>
    </location>
</feature>
<reference evidence="2 3" key="1">
    <citation type="journal article" date="2018" name="Nat. Genet.">
        <title>The Rosa genome provides new insights in the design of modern roses.</title>
        <authorList>
            <person name="Bendahmane M."/>
        </authorList>
    </citation>
    <scope>NUCLEOTIDE SEQUENCE [LARGE SCALE GENOMIC DNA]</scope>
    <source>
        <strain evidence="3">cv. Old Blush</strain>
    </source>
</reference>
<comment type="caution">
    <text evidence="2">The sequence shown here is derived from an EMBL/GenBank/DDBJ whole genome shotgun (WGS) entry which is preliminary data.</text>
</comment>